<evidence type="ECO:0000313" key="2">
    <source>
        <dbReference type="Proteomes" id="UP000748531"/>
    </source>
</evidence>
<dbReference type="InterPro" id="IPR026705">
    <property type="entry name" value="Hid-1/Ecm30"/>
</dbReference>
<evidence type="ECO:0000313" key="1">
    <source>
        <dbReference type="EMBL" id="KAF5402011.1"/>
    </source>
</evidence>
<accession>A0A8J4SZ28</accession>
<sequence length="83" mass="9271">MLSYNLQRKQPVDASHNELWNGFWTDVSVGVHDIFALTPAGKIRALSEELSNNLATLSYKAAERLSQIAESSFSTLKDQQFGK</sequence>
<dbReference type="Proteomes" id="UP000748531">
    <property type="component" value="Unassembled WGS sequence"/>
</dbReference>
<dbReference type="Pfam" id="PF09742">
    <property type="entry name" value="Dymeclin"/>
    <property type="match status" value="1"/>
</dbReference>
<dbReference type="AlphaFoldDB" id="A0A8J4SZ28"/>
<organism evidence="1 2">
    <name type="scientific">Paragonimus heterotremus</name>
    <dbReference type="NCBI Taxonomy" id="100268"/>
    <lineage>
        <taxon>Eukaryota</taxon>
        <taxon>Metazoa</taxon>
        <taxon>Spiralia</taxon>
        <taxon>Lophotrochozoa</taxon>
        <taxon>Platyhelminthes</taxon>
        <taxon>Trematoda</taxon>
        <taxon>Digenea</taxon>
        <taxon>Plagiorchiida</taxon>
        <taxon>Troglotremata</taxon>
        <taxon>Troglotrematidae</taxon>
        <taxon>Paragonimus</taxon>
    </lineage>
</organism>
<dbReference type="PANTHER" id="PTHR21575:SF12">
    <property type="entry name" value="PROTEIN HID1"/>
    <property type="match status" value="1"/>
</dbReference>
<dbReference type="GO" id="GO:0005797">
    <property type="term" value="C:Golgi medial cisterna"/>
    <property type="evidence" value="ECO:0007669"/>
    <property type="project" value="TreeGrafter"/>
</dbReference>
<proteinExistence type="predicted"/>
<name>A0A8J4SZ28_9TREM</name>
<dbReference type="EMBL" id="LUCH01002084">
    <property type="protein sequence ID" value="KAF5402011.1"/>
    <property type="molecule type" value="Genomic_DNA"/>
</dbReference>
<dbReference type="PANTHER" id="PTHR21575">
    <property type="entry name" value="PROTEIN HID1"/>
    <property type="match status" value="1"/>
</dbReference>
<comment type="caution">
    <text evidence="1">The sequence shown here is derived from an EMBL/GenBank/DDBJ whole genome shotgun (WGS) entry which is preliminary data.</text>
</comment>
<reference evidence="1" key="1">
    <citation type="submission" date="2019-05" db="EMBL/GenBank/DDBJ databases">
        <title>Annotation for the trematode Paragonimus heterotremus.</title>
        <authorList>
            <person name="Choi Y.-J."/>
        </authorList>
    </citation>
    <scope>NUCLEOTIDE SEQUENCE</scope>
    <source>
        <strain evidence="1">LC</strain>
    </source>
</reference>
<dbReference type="GO" id="GO:0016020">
    <property type="term" value="C:membrane"/>
    <property type="evidence" value="ECO:0007669"/>
    <property type="project" value="TreeGrafter"/>
</dbReference>
<keyword evidence="2" id="KW-1185">Reference proteome</keyword>
<dbReference type="GO" id="GO:0000138">
    <property type="term" value="C:Golgi trans cisterna"/>
    <property type="evidence" value="ECO:0007669"/>
    <property type="project" value="TreeGrafter"/>
</dbReference>
<gene>
    <name evidence="1" type="ORF">PHET_04624</name>
</gene>
<dbReference type="OrthoDB" id="432953at2759"/>
<protein>
    <submittedName>
        <fullName evidence="1">Uncharacterized protein</fullName>
    </submittedName>
</protein>